<dbReference type="InterPro" id="IPR011008">
    <property type="entry name" value="Dimeric_a/b-barrel"/>
</dbReference>
<dbReference type="RefSeq" id="WP_184855462.1">
    <property type="nucleotide sequence ID" value="NZ_JACHLK010000001.1"/>
</dbReference>
<comment type="similarity">
    <text evidence="1">Belongs to the YciI family.</text>
</comment>
<sequence length="96" mass="11054">MYLLILSYKQPLSEVDRFVPEHRQFLERHYASGHFQLSGRREPRTGGVILVRAASRDEVLAIVQQDPFHREQLADYELIEFLPSMAAAGLDGLRET</sequence>
<name>A0A7X0PAM9_9BURK</name>
<dbReference type="Gene3D" id="3.30.70.1060">
    <property type="entry name" value="Dimeric alpha+beta barrel"/>
    <property type="match status" value="1"/>
</dbReference>
<evidence type="ECO:0000259" key="2">
    <source>
        <dbReference type="Pfam" id="PF03795"/>
    </source>
</evidence>
<proteinExistence type="inferred from homology"/>
<comment type="caution">
    <text evidence="3">The sequence shown here is derived from an EMBL/GenBank/DDBJ whole genome shotgun (WGS) entry which is preliminary data.</text>
</comment>
<organism evidence="3 4">
    <name type="scientific">Acidovorax soli</name>
    <dbReference type="NCBI Taxonomy" id="592050"/>
    <lineage>
        <taxon>Bacteria</taxon>
        <taxon>Pseudomonadati</taxon>
        <taxon>Pseudomonadota</taxon>
        <taxon>Betaproteobacteria</taxon>
        <taxon>Burkholderiales</taxon>
        <taxon>Comamonadaceae</taxon>
        <taxon>Acidovorax</taxon>
    </lineage>
</organism>
<feature type="domain" description="YCII-related" evidence="2">
    <location>
        <begin position="1"/>
        <end position="81"/>
    </location>
</feature>
<accession>A0A7X0PAM9</accession>
<evidence type="ECO:0000313" key="3">
    <source>
        <dbReference type="EMBL" id="MBB6558066.1"/>
    </source>
</evidence>
<evidence type="ECO:0000313" key="4">
    <source>
        <dbReference type="Proteomes" id="UP000575083"/>
    </source>
</evidence>
<reference evidence="3 4" key="1">
    <citation type="submission" date="2020-08" db="EMBL/GenBank/DDBJ databases">
        <title>Functional genomics of gut bacteria from endangered species of beetles.</title>
        <authorList>
            <person name="Carlos-Shanley C."/>
        </authorList>
    </citation>
    <scope>NUCLEOTIDE SEQUENCE [LARGE SCALE GENOMIC DNA]</scope>
    <source>
        <strain evidence="3 4">S00198</strain>
    </source>
</reference>
<dbReference type="Proteomes" id="UP000575083">
    <property type="component" value="Unassembled WGS sequence"/>
</dbReference>
<protein>
    <submittedName>
        <fullName evidence="3">Uncharacterized protein YciI</fullName>
    </submittedName>
</protein>
<gene>
    <name evidence="3" type="ORF">HNP48_000730</name>
</gene>
<dbReference type="AlphaFoldDB" id="A0A7X0PAM9"/>
<keyword evidence="4" id="KW-1185">Reference proteome</keyword>
<dbReference type="EMBL" id="JACHLK010000001">
    <property type="protein sequence ID" value="MBB6558066.1"/>
    <property type="molecule type" value="Genomic_DNA"/>
</dbReference>
<dbReference type="PANTHER" id="PTHR37828">
    <property type="entry name" value="GSR2449 PROTEIN"/>
    <property type="match status" value="1"/>
</dbReference>
<dbReference type="PANTHER" id="PTHR37828:SF1">
    <property type="entry name" value="YCII-RELATED DOMAIN-CONTAINING PROTEIN"/>
    <property type="match status" value="1"/>
</dbReference>
<dbReference type="Pfam" id="PF03795">
    <property type="entry name" value="YCII"/>
    <property type="match status" value="1"/>
</dbReference>
<dbReference type="SUPFAM" id="SSF54909">
    <property type="entry name" value="Dimeric alpha+beta barrel"/>
    <property type="match status" value="1"/>
</dbReference>
<evidence type="ECO:0000256" key="1">
    <source>
        <dbReference type="ARBA" id="ARBA00007689"/>
    </source>
</evidence>
<dbReference type="InterPro" id="IPR005545">
    <property type="entry name" value="YCII"/>
</dbReference>